<dbReference type="EMBL" id="PCVG01000046">
    <property type="protein sequence ID" value="PIQ68503.1"/>
    <property type="molecule type" value="Genomic_DNA"/>
</dbReference>
<evidence type="ECO:0000313" key="1">
    <source>
        <dbReference type="EMBL" id="PIQ68503.1"/>
    </source>
</evidence>
<organism evidence="1 2">
    <name type="scientific">Candidatus Taylorbacteria bacterium CG11_big_fil_rev_8_21_14_0_20_46_11</name>
    <dbReference type="NCBI Taxonomy" id="1975025"/>
    <lineage>
        <taxon>Bacteria</taxon>
        <taxon>Candidatus Tayloriibacteriota</taxon>
    </lineage>
</organism>
<dbReference type="InterPro" id="IPR009000">
    <property type="entry name" value="Transl_B-barrel_sf"/>
</dbReference>
<accession>A0A2H0KD56</accession>
<evidence type="ECO:0000313" key="2">
    <source>
        <dbReference type="Proteomes" id="UP000229342"/>
    </source>
</evidence>
<reference evidence="1 2" key="1">
    <citation type="submission" date="2017-09" db="EMBL/GenBank/DDBJ databases">
        <title>Depth-based differentiation of microbial function through sediment-hosted aquifers and enrichment of novel symbionts in the deep terrestrial subsurface.</title>
        <authorList>
            <person name="Probst A.J."/>
            <person name="Ladd B."/>
            <person name="Jarett J.K."/>
            <person name="Geller-Mcgrath D.E."/>
            <person name="Sieber C.M."/>
            <person name="Emerson J.B."/>
            <person name="Anantharaman K."/>
            <person name="Thomas B.C."/>
            <person name="Malmstrom R."/>
            <person name="Stieglmeier M."/>
            <person name="Klingl A."/>
            <person name="Woyke T."/>
            <person name="Ryan C.M."/>
            <person name="Banfield J.F."/>
        </authorList>
    </citation>
    <scope>NUCLEOTIDE SEQUENCE [LARGE SCALE GENOMIC DNA]</scope>
    <source>
        <strain evidence="1">CG11_big_fil_rev_8_21_14_0_20_46_11</strain>
    </source>
</reference>
<dbReference type="SUPFAM" id="SSF50447">
    <property type="entry name" value="Translation proteins"/>
    <property type="match status" value="1"/>
</dbReference>
<name>A0A2H0KD56_9BACT</name>
<dbReference type="Proteomes" id="UP000229342">
    <property type="component" value="Unassembled WGS sequence"/>
</dbReference>
<sequence>MDDCSKGCQILGDGVKMTLADAFRASSAIEKGGTKHGVVIIVDVDEGKVVPGETIMFKVPASGSPALEDVVARVEFEKQPVGFAGPGKSVGICLSKARLRDIRPFLR</sequence>
<dbReference type="Gene3D" id="2.40.30.10">
    <property type="entry name" value="Translation factors"/>
    <property type="match status" value="1"/>
</dbReference>
<gene>
    <name evidence="1" type="ORF">COV91_03765</name>
</gene>
<dbReference type="AlphaFoldDB" id="A0A2H0KD56"/>
<proteinExistence type="predicted"/>
<comment type="caution">
    <text evidence="1">The sequence shown here is derived from an EMBL/GenBank/DDBJ whole genome shotgun (WGS) entry which is preliminary data.</text>
</comment>
<protein>
    <submittedName>
        <fullName evidence="1">Uncharacterized protein</fullName>
    </submittedName>
</protein>